<dbReference type="AlphaFoldDB" id="A0A8J3E8D9"/>
<reference evidence="2" key="2">
    <citation type="submission" date="2020-09" db="EMBL/GenBank/DDBJ databases">
        <authorList>
            <person name="Sun Q."/>
            <person name="Zhou Y."/>
        </authorList>
    </citation>
    <scope>NUCLEOTIDE SEQUENCE</scope>
    <source>
        <strain evidence="2">CGMCC 1.15758</strain>
    </source>
</reference>
<keyword evidence="3" id="KW-1185">Reference proteome</keyword>
<evidence type="ECO:0000313" key="2">
    <source>
        <dbReference type="EMBL" id="GGF94402.1"/>
    </source>
</evidence>
<evidence type="ECO:0000313" key="3">
    <source>
        <dbReference type="Proteomes" id="UP000636949"/>
    </source>
</evidence>
<feature type="domain" description="Polymerase beta nucleotidyltransferase" evidence="1">
    <location>
        <begin position="21"/>
        <end position="107"/>
    </location>
</feature>
<gene>
    <name evidence="2" type="ORF">GCM10010995_09570</name>
</gene>
<proteinExistence type="predicted"/>
<dbReference type="InterPro" id="IPR043519">
    <property type="entry name" value="NT_sf"/>
</dbReference>
<dbReference type="EMBL" id="BMJS01000007">
    <property type="protein sequence ID" value="GGF94402.1"/>
    <property type="molecule type" value="Genomic_DNA"/>
</dbReference>
<dbReference type="InterPro" id="IPR041633">
    <property type="entry name" value="Polbeta"/>
</dbReference>
<comment type="caution">
    <text evidence="2">The sequence shown here is derived from an EMBL/GenBank/DDBJ whole genome shotgun (WGS) entry which is preliminary data.</text>
</comment>
<protein>
    <recommendedName>
        <fullName evidence="1">Polymerase beta nucleotidyltransferase domain-containing protein</fullName>
    </recommendedName>
</protein>
<dbReference type="SUPFAM" id="SSF81301">
    <property type="entry name" value="Nucleotidyltransferase"/>
    <property type="match status" value="1"/>
</dbReference>
<dbReference type="Proteomes" id="UP000636949">
    <property type="component" value="Unassembled WGS sequence"/>
</dbReference>
<evidence type="ECO:0000259" key="1">
    <source>
        <dbReference type="Pfam" id="PF18765"/>
    </source>
</evidence>
<organism evidence="2 3">
    <name type="scientific">Cysteiniphilum litorale</name>
    <dbReference type="NCBI Taxonomy" id="2056700"/>
    <lineage>
        <taxon>Bacteria</taxon>
        <taxon>Pseudomonadati</taxon>
        <taxon>Pseudomonadota</taxon>
        <taxon>Gammaproteobacteria</taxon>
        <taxon>Thiotrichales</taxon>
        <taxon>Fastidiosibacteraceae</taxon>
        <taxon>Cysteiniphilum</taxon>
    </lineage>
</organism>
<sequence length="108" mass="12173">MLKIKNEEVDVRLTEYEIKAIKSSFLDVFGVGSIYLFGSRVEDSKKGGDIDLYIVPNDALSRDQLLAKKIDFLVSVKNLIGEQKIDVIMATNENRLIEQEALNKGIKL</sequence>
<reference evidence="2" key="1">
    <citation type="journal article" date="2014" name="Int. J. Syst. Evol. Microbiol.">
        <title>Complete genome sequence of Corynebacterium casei LMG S-19264T (=DSM 44701T), isolated from a smear-ripened cheese.</title>
        <authorList>
            <consortium name="US DOE Joint Genome Institute (JGI-PGF)"/>
            <person name="Walter F."/>
            <person name="Albersmeier A."/>
            <person name="Kalinowski J."/>
            <person name="Ruckert C."/>
        </authorList>
    </citation>
    <scope>NUCLEOTIDE SEQUENCE</scope>
    <source>
        <strain evidence="2">CGMCC 1.15758</strain>
    </source>
</reference>
<dbReference type="Pfam" id="PF18765">
    <property type="entry name" value="Polbeta"/>
    <property type="match status" value="1"/>
</dbReference>
<dbReference type="Gene3D" id="3.30.460.10">
    <property type="entry name" value="Beta Polymerase, domain 2"/>
    <property type="match status" value="1"/>
</dbReference>
<accession>A0A8J3E8D9</accession>
<name>A0A8J3E8D9_9GAMM</name>